<reference evidence="2 3" key="1">
    <citation type="journal article" date="2014" name="Int. J. Syst. Evol. Microbiol.">
        <title>Lysinibacillus halotolerans sp. nov., isolated from saline-alkaline soil.</title>
        <authorList>
            <person name="Kong D."/>
            <person name="Wang Y."/>
            <person name="Zhao B."/>
            <person name="Li Y."/>
            <person name="Song J."/>
            <person name="Zhai Y."/>
            <person name="Zhang C."/>
            <person name="Wang H."/>
            <person name="Chen X."/>
            <person name="Zhao B."/>
            <person name="Ruan Z."/>
        </authorList>
    </citation>
    <scope>NUCLEOTIDE SEQUENCE [LARGE SCALE GENOMIC DNA]</scope>
    <source>
        <strain evidence="2 3">MCCC 1A12703</strain>
    </source>
</reference>
<evidence type="ECO:0000313" key="3">
    <source>
        <dbReference type="Proteomes" id="UP000279909"/>
    </source>
</evidence>
<dbReference type="Pfam" id="PF07949">
    <property type="entry name" value="YbbR"/>
    <property type="match status" value="3"/>
</dbReference>
<organism evidence="2 3">
    <name type="scientific">Lysinibacillus halotolerans</name>
    <dbReference type="NCBI Taxonomy" id="1368476"/>
    <lineage>
        <taxon>Bacteria</taxon>
        <taxon>Bacillati</taxon>
        <taxon>Bacillota</taxon>
        <taxon>Bacilli</taxon>
        <taxon>Bacillales</taxon>
        <taxon>Bacillaceae</taxon>
        <taxon>Lysinibacillus</taxon>
    </lineage>
</organism>
<evidence type="ECO:0000256" key="1">
    <source>
        <dbReference type="SAM" id="MobiDB-lite"/>
    </source>
</evidence>
<feature type="compositionally biased region" description="Polar residues" evidence="1">
    <location>
        <begin position="361"/>
        <end position="373"/>
    </location>
</feature>
<protein>
    <recommendedName>
        <fullName evidence="4">YbbR-like domain-containing protein</fullName>
    </recommendedName>
</protein>
<comment type="caution">
    <text evidence="2">The sequence shown here is derived from an EMBL/GenBank/DDBJ whole genome shotgun (WGS) entry which is preliminary data.</text>
</comment>
<feature type="compositionally biased region" description="Acidic residues" evidence="1">
    <location>
        <begin position="316"/>
        <end position="329"/>
    </location>
</feature>
<dbReference type="AlphaFoldDB" id="A0A3M8H1S8"/>
<gene>
    <name evidence="2" type="ORF">EC501_17800</name>
</gene>
<dbReference type="PANTHER" id="PTHR37804">
    <property type="entry name" value="CDAA REGULATORY PROTEIN CDAR"/>
    <property type="match status" value="1"/>
</dbReference>
<feature type="region of interest" description="Disordered" evidence="1">
    <location>
        <begin position="309"/>
        <end position="373"/>
    </location>
</feature>
<dbReference type="Gene3D" id="2.170.120.40">
    <property type="entry name" value="YbbR-like domain"/>
    <property type="match status" value="2"/>
</dbReference>
<dbReference type="PANTHER" id="PTHR37804:SF1">
    <property type="entry name" value="CDAA REGULATORY PROTEIN CDAR"/>
    <property type="match status" value="1"/>
</dbReference>
<feature type="compositionally biased region" description="Low complexity" evidence="1">
    <location>
        <begin position="334"/>
        <end position="344"/>
    </location>
</feature>
<dbReference type="RefSeq" id="WP_122973678.1">
    <property type="nucleotide sequence ID" value="NZ_RHLQ01000081.1"/>
</dbReference>
<dbReference type="Proteomes" id="UP000279909">
    <property type="component" value="Unassembled WGS sequence"/>
</dbReference>
<accession>A0A3M8H1S8</accession>
<dbReference type="EMBL" id="RHLQ01000081">
    <property type="protein sequence ID" value="RNC96134.1"/>
    <property type="molecule type" value="Genomic_DNA"/>
</dbReference>
<dbReference type="InterPro" id="IPR012505">
    <property type="entry name" value="YbbR"/>
</dbReference>
<dbReference type="Gene3D" id="2.170.120.30">
    <property type="match status" value="1"/>
</dbReference>
<evidence type="ECO:0000313" key="2">
    <source>
        <dbReference type="EMBL" id="RNC96134.1"/>
    </source>
</evidence>
<name>A0A3M8H1S8_9BACI</name>
<dbReference type="InterPro" id="IPR053154">
    <property type="entry name" value="c-di-AMP_regulator"/>
</dbReference>
<keyword evidence="3" id="KW-1185">Reference proteome</keyword>
<sequence>MDKLFDSHWALRVVALILAILLFFYAKAQLDSGQSTGINPEMDIITDVPLEAYYDSENLIVSGLPETVDVKIEGPRQLVLEAKLRKDFKVFVDLNSLLIGEHTVTIQHENLSEKLDVTIDPKVVDIVIEEKVTKEVSVDPELNSGLIAEGYELTDMSVEPSTVLVTGAKSIIDSISYVKATINAEEGINASFEQEADVKVLDSSLNKLDVIIEPTTVNVKVNVRAYSREIPIVVRQTGTPMEGVTINSLSSKIKTIEVFGPKTMIDPLTQLEVEFDVSEITESGVYDVDLVLPKGATKLSAKSIEVQANVTKTTTEPEEETPDQPEEELPASGETNTSDTNTSESNDEDTNTGETDTNQTPEETPSDEGNTTE</sequence>
<dbReference type="OrthoDB" id="2960905at2"/>
<proteinExistence type="predicted"/>
<evidence type="ECO:0008006" key="4">
    <source>
        <dbReference type="Google" id="ProtNLM"/>
    </source>
</evidence>